<dbReference type="RefSeq" id="WP_025350054.1">
    <property type="nucleotide sequence ID" value="NZ_CP006850.1"/>
</dbReference>
<comment type="similarity">
    <text evidence="2 8">Belongs to the enoyl-CoA hydratase/isomerase family.</text>
</comment>
<dbReference type="GO" id="GO:0016853">
    <property type="term" value="F:isomerase activity"/>
    <property type="evidence" value="ECO:0007669"/>
    <property type="project" value="UniProtKB-KW"/>
</dbReference>
<dbReference type="InterPro" id="IPR029045">
    <property type="entry name" value="ClpP/crotonase-like_dom_sf"/>
</dbReference>
<protein>
    <submittedName>
        <fullName evidence="10">Enoyl-CoA hydratase/isomerase family protein</fullName>
    </submittedName>
</protein>
<dbReference type="Proteomes" id="UP000019150">
    <property type="component" value="Chromosome"/>
</dbReference>
<evidence type="ECO:0000256" key="6">
    <source>
        <dbReference type="ARBA" id="ARBA00023709"/>
    </source>
</evidence>
<keyword evidence="5" id="KW-0456">Lyase</keyword>
<dbReference type="STRING" id="1415166.NONO_c38350"/>
<evidence type="ECO:0000256" key="4">
    <source>
        <dbReference type="ARBA" id="ARBA00023098"/>
    </source>
</evidence>
<dbReference type="PROSITE" id="PS00166">
    <property type="entry name" value="ENOYL_COA_HYDRATASE"/>
    <property type="match status" value="1"/>
</dbReference>
<reference evidence="10 11" key="1">
    <citation type="journal article" date="2014" name="Appl. Environ. Microbiol.">
        <title>Insights into the Microbial Degradation of Rubber and Gutta-Percha by Analysis of the Complete Genome of Nocardia nova SH22a.</title>
        <authorList>
            <person name="Luo Q."/>
            <person name="Hiessl S."/>
            <person name="Poehlein A."/>
            <person name="Daniel R."/>
            <person name="Steinbuchel A."/>
        </authorList>
    </citation>
    <scope>NUCLEOTIDE SEQUENCE [LARGE SCALE GENOMIC DNA]</scope>
    <source>
        <strain evidence="10">SH22a</strain>
    </source>
</reference>
<evidence type="ECO:0000313" key="10">
    <source>
        <dbReference type="EMBL" id="AHH18619.1"/>
    </source>
</evidence>
<gene>
    <name evidence="10" type="ORF">NONO_c38350</name>
</gene>
<dbReference type="OrthoDB" id="4284283at2"/>
<dbReference type="GO" id="GO:0006635">
    <property type="term" value="P:fatty acid beta-oxidation"/>
    <property type="evidence" value="ECO:0007669"/>
    <property type="project" value="TreeGrafter"/>
</dbReference>
<accession>W5THI1</accession>
<dbReference type="PATRIC" id="fig|1415166.3.peg.3934"/>
<keyword evidence="11" id="KW-1185">Reference proteome</keyword>
<evidence type="ECO:0000256" key="3">
    <source>
        <dbReference type="ARBA" id="ARBA00022832"/>
    </source>
</evidence>
<dbReference type="Pfam" id="PF00378">
    <property type="entry name" value="ECH_1"/>
    <property type="match status" value="1"/>
</dbReference>
<dbReference type="EMBL" id="CP006850">
    <property type="protein sequence ID" value="AHH18619.1"/>
    <property type="molecule type" value="Genomic_DNA"/>
</dbReference>
<dbReference type="Gene3D" id="1.10.12.10">
    <property type="entry name" value="Lyase 2-enoyl-coa Hydratase, Chain A, domain 2"/>
    <property type="match status" value="1"/>
</dbReference>
<evidence type="ECO:0000256" key="5">
    <source>
        <dbReference type="ARBA" id="ARBA00023239"/>
    </source>
</evidence>
<dbReference type="PANTHER" id="PTHR11941:SF169">
    <property type="entry name" value="(7AS)-7A-METHYL-1,5-DIOXO-2,3,5,6,7,7A-HEXAHYDRO-1H-INDENE-CARBOXYL-COA HYDROLASE"/>
    <property type="match status" value="1"/>
</dbReference>
<evidence type="ECO:0000256" key="8">
    <source>
        <dbReference type="RuleBase" id="RU003707"/>
    </source>
</evidence>
<sequence length="265" mass="28127">MPKQHNISEVTLQRVGHTALITLNRPDAMNAVNSSLAAALGAALEELAGDEQLRVGVLTGSGRAFCAGADLKELAAGRRIDDPAHPEWGFAGMVKHFVDKPLIAAVNGFALGGGTEIVLACDLAVMNETTTLGLPEVRHGLAAIGGGLLRLPRQIPRKLAMQAVLTGDPIDAPTAAAWGMVNDIVAPDLVLDTALRLAKTIGDNAPLSVRASKRIMTRSDDFGSDWNADIWAMCQQEVRPLYTSADAQEGPRAFAEKRAPRWQGK</sequence>
<feature type="region of interest" description="Disordered" evidence="9">
    <location>
        <begin position="245"/>
        <end position="265"/>
    </location>
</feature>
<evidence type="ECO:0000256" key="2">
    <source>
        <dbReference type="ARBA" id="ARBA00005254"/>
    </source>
</evidence>
<name>W5THI1_9NOCA</name>
<dbReference type="CDD" id="cd06558">
    <property type="entry name" value="crotonase-like"/>
    <property type="match status" value="1"/>
</dbReference>
<comment type="catalytic activity">
    <reaction evidence="7">
        <text>a 4-saturated-(3S)-3-hydroxyacyl-CoA = a (3E)-enoyl-CoA + H2O</text>
        <dbReference type="Rhea" id="RHEA:20724"/>
        <dbReference type="ChEBI" id="CHEBI:15377"/>
        <dbReference type="ChEBI" id="CHEBI:58521"/>
        <dbReference type="ChEBI" id="CHEBI:137480"/>
        <dbReference type="EC" id="4.2.1.17"/>
    </reaction>
</comment>
<dbReference type="HOGENOM" id="CLU_009834_7_6_11"/>
<dbReference type="GO" id="GO:0004300">
    <property type="term" value="F:enoyl-CoA hydratase activity"/>
    <property type="evidence" value="ECO:0007669"/>
    <property type="project" value="UniProtKB-EC"/>
</dbReference>
<dbReference type="InterPro" id="IPR018376">
    <property type="entry name" value="Enoyl-CoA_hyd/isom_CS"/>
</dbReference>
<evidence type="ECO:0000313" key="11">
    <source>
        <dbReference type="Proteomes" id="UP000019150"/>
    </source>
</evidence>
<proteinExistence type="inferred from homology"/>
<keyword evidence="10" id="KW-0413">Isomerase</keyword>
<evidence type="ECO:0000256" key="1">
    <source>
        <dbReference type="ARBA" id="ARBA00002994"/>
    </source>
</evidence>
<keyword evidence="4" id="KW-0443">Lipid metabolism</keyword>
<dbReference type="Gene3D" id="3.90.226.10">
    <property type="entry name" value="2-enoyl-CoA Hydratase, Chain A, domain 1"/>
    <property type="match status" value="1"/>
</dbReference>
<dbReference type="KEGG" id="nno:NONO_c38350"/>
<dbReference type="SUPFAM" id="SSF52096">
    <property type="entry name" value="ClpP/crotonase"/>
    <property type="match status" value="1"/>
</dbReference>
<keyword evidence="3" id="KW-0276">Fatty acid metabolism</keyword>
<dbReference type="eggNOG" id="COG1024">
    <property type="taxonomic scope" value="Bacteria"/>
</dbReference>
<comment type="catalytic activity">
    <reaction evidence="6">
        <text>a (3S)-3-hydroxyacyl-CoA = a (2E)-enoyl-CoA + H2O</text>
        <dbReference type="Rhea" id="RHEA:16105"/>
        <dbReference type="ChEBI" id="CHEBI:15377"/>
        <dbReference type="ChEBI" id="CHEBI:57318"/>
        <dbReference type="ChEBI" id="CHEBI:58856"/>
        <dbReference type="EC" id="4.2.1.17"/>
    </reaction>
</comment>
<comment type="function">
    <text evidence="1">Could possibly oxidize fatty acids using specific components.</text>
</comment>
<dbReference type="PANTHER" id="PTHR11941">
    <property type="entry name" value="ENOYL-COA HYDRATASE-RELATED"/>
    <property type="match status" value="1"/>
</dbReference>
<dbReference type="AlphaFoldDB" id="W5THI1"/>
<evidence type="ECO:0000256" key="7">
    <source>
        <dbReference type="ARBA" id="ARBA00023717"/>
    </source>
</evidence>
<dbReference type="NCBIfam" id="NF006100">
    <property type="entry name" value="PRK08252.1"/>
    <property type="match status" value="1"/>
</dbReference>
<organism evidence="10 11">
    <name type="scientific">Nocardia nova SH22a</name>
    <dbReference type="NCBI Taxonomy" id="1415166"/>
    <lineage>
        <taxon>Bacteria</taxon>
        <taxon>Bacillati</taxon>
        <taxon>Actinomycetota</taxon>
        <taxon>Actinomycetes</taxon>
        <taxon>Mycobacteriales</taxon>
        <taxon>Nocardiaceae</taxon>
        <taxon>Nocardia</taxon>
    </lineage>
</organism>
<dbReference type="InterPro" id="IPR014748">
    <property type="entry name" value="Enoyl-CoA_hydra_C"/>
</dbReference>
<dbReference type="InterPro" id="IPR001753">
    <property type="entry name" value="Enoyl-CoA_hydra/iso"/>
</dbReference>
<evidence type="ECO:0000256" key="9">
    <source>
        <dbReference type="SAM" id="MobiDB-lite"/>
    </source>
</evidence>